<dbReference type="AlphaFoldDB" id="A0AAD1SKK5"/>
<evidence type="ECO:0000313" key="1">
    <source>
        <dbReference type="EMBL" id="CAH2302315.1"/>
    </source>
</evidence>
<name>A0AAD1SKK5_PELCU</name>
<reference evidence="1" key="1">
    <citation type="submission" date="2022-03" db="EMBL/GenBank/DDBJ databases">
        <authorList>
            <person name="Alioto T."/>
            <person name="Alioto T."/>
            <person name="Gomez Garrido J."/>
        </authorList>
    </citation>
    <scope>NUCLEOTIDE SEQUENCE</scope>
</reference>
<proteinExistence type="predicted"/>
<dbReference type="EMBL" id="OW240917">
    <property type="protein sequence ID" value="CAH2302315.1"/>
    <property type="molecule type" value="Genomic_DNA"/>
</dbReference>
<gene>
    <name evidence="1" type="ORF">PECUL_23A010564</name>
</gene>
<organism evidence="1 2">
    <name type="scientific">Pelobates cultripes</name>
    <name type="common">Western spadefoot toad</name>
    <dbReference type="NCBI Taxonomy" id="61616"/>
    <lineage>
        <taxon>Eukaryota</taxon>
        <taxon>Metazoa</taxon>
        <taxon>Chordata</taxon>
        <taxon>Craniata</taxon>
        <taxon>Vertebrata</taxon>
        <taxon>Euteleostomi</taxon>
        <taxon>Amphibia</taxon>
        <taxon>Batrachia</taxon>
        <taxon>Anura</taxon>
        <taxon>Pelobatoidea</taxon>
        <taxon>Pelobatidae</taxon>
        <taxon>Pelobates</taxon>
    </lineage>
</organism>
<dbReference type="Proteomes" id="UP001295444">
    <property type="component" value="Chromosome 06"/>
</dbReference>
<keyword evidence="2" id="KW-1185">Reference proteome</keyword>
<sequence length="131" mass="14895">MADGNRSLTYGAQVAVSSWEASFHKAFDAICQQFWGKLQEKQRQSTLPAPVTQLQGIFSEKKNSPRRGSKMVQRNLGYRGITLVVRKEACREWKHVPVITRGWRDAAQHDRWGNSYHLHRTGLCIVAMGIA</sequence>
<evidence type="ECO:0000313" key="2">
    <source>
        <dbReference type="Proteomes" id="UP001295444"/>
    </source>
</evidence>
<accession>A0AAD1SKK5</accession>
<protein>
    <submittedName>
        <fullName evidence="1">Uncharacterized protein</fullName>
    </submittedName>
</protein>